<dbReference type="EMBL" id="SGSU01000009">
    <property type="protein sequence ID" value="RZG66811.1"/>
    <property type="molecule type" value="Genomic_DNA"/>
</dbReference>
<dbReference type="AlphaFoldDB" id="A0A4Q7ATQ1"/>
<accession>A0A4Q7ATQ1</accession>
<sequence length="112" mass="12635">MHHYLVELYTPNAVWQSLPIKERKQYLNNVGAAMGNLSDIGVEVLTLTETVHKIDQASEHQFLGIWRFPNHQAREALLEGIHASGWYKYFNHINAAGAEGNFPQHIAALANT</sequence>
<organism evidence="1 2">
    <name type="scientific">Acinetobacter bouvetii</name>
    <dbReference type="NCBI Taxonomy" id="202951"/>
    <lineage>
        <taxon>Bacteria</taxon>
        <taxon>Pseudomonadati</taxon>
        <taxon>Pseudomonadota</taxon>
        <taxon>Gammaproteobacteria</taxon>
        <taxon>Moraxellales</taxon>
        <taxon>Moraxellaceae</taxon>
        <taxon>Acinetobacter</taxon>
    </lineage>
</organism>
<protein>
    <submittedName>
        <fullName evidence="1">Uncharacterized protein</fullName>
    </submittedName>
</protein>
<reference evidence="1 2" key="1">
    <citation type="submission" date="2019-02" db="EMBL/GenBank/DDBJ databases">
        <title>The Batch Genome Submission of Acinetobacter spp. strains.</title>
        <authorList>
            <person name="Qin J."/>
            <person name="Hu Y."/>
            <person name="Ye H."/>
            <person name="Wei L."/>
            <person name="Feng Y."/>
            <person name="Zong Z."/>
        </authorList>
    </citation>
    <scope>NUCLEOTIDE SEQUENCE [LARGE SCALE GENOMIC DNA]</scope>
    <source>
        <strain evidence="1 2">WCHABo060081</strain>
    </source>
</reference>
<dbReference type="InterPro" id="IPR046724">
    <property type="entry name" value="DUF6616"/>
</dbReference>
<dbReference type="RefSeq" id="WP_130145613.1">
    <property type="nucleotide sequence ID" value="NZ_SGSU01000009.1"/>
</dbReference>
<dbReference type="Pfam" id="PF20321">
    <property type="entry name" value="DUF6616"/>
    <property type="match status" value="1"/>
</dbReference>
<name>A0A4Q7ATQ1_9GAMM</name>
<comment type="caution">
    <text evidence="1">The sequence shown here is derived from an EMBL/GenBank/DDBJ whole genome shotgun (WGS) entry which is preliminary data.</text>
</comment>
<proteinExistence type="predicted"/>
<evidence type="ECO:0000313" key="1">
    <source>
        <dbReference type="EMBL" id="RZG66811.1"/>
    </source>
</evidence>
<evidence type="ECO:0000313" key="2">
    <source>
        <dbReference type="Proteomes" id="UP000293483"/>
    </source>
</evidence>
<gene>
    <name evidence="1" type="ORF">EXE25_08950</name>
</gene>
<dbReference type="Proteomes" id="UP000293483">
    <property type="component" value="Unassembled WGS sequence"/>
</dbReference>